<gene>
    <name evidence="1" type="ORF">A6A04_19860</name>
</gene>
<evidence type="ECO:0000313" key="1">
    <source>
        <dbReference type="EMBL" id="OAN48763.1"/>
    </source>
</evidence>
<keyword evidence="2" id="KW-1185">Reference proteome</keyword>
<evidence type="ECO:0000313" key="2">
    <source>
        <dbReference type="Proteomes" id="UP000078428"/>
    </source>
</evidence>
<protein>
    <submittedName>
        <fullName evidence="1">Uncharacterized protein</fullName>
    </submittedName>
</protein>
<proteinExistence type="predicted"/>
<dbReference type="OrthoDB" id="7360832at2"/>
<dbReference type="Proteomes" id="UP000078428">
    <property type="component" value="Unassembled WGS sequence"/>
</dbReference>
<dbReference type="RefSeq" id="WP_068493913.1">
    <property type="nucleotide sequence ID" value="NZ_LWQT01000070.1"/>
</dbReference>
<dbReference type="AlphaFoldDB" id="A0A178MJM3"/>
<dbReference type="EMBL" id="LWQT01000070">
    <property type="protein sequence ID" value="OAN48763.1"/>
    <property type="molecule type" value="Genomic_DNA"/>
</dbReference>
<organism evidence="1 2">
    <name type="scientific">Paramagnetospirillum marisnigri</name>
    <dbReference type="NCBI Taxonomy" id="1285242"/>
    <lineage>
        <taxon>Bacteria</taxon>
        <taxon>Pseudomonadati</taxon>
        <taxon>Pseudomonadota</taxon>
        <taxon>Alphaproteobacteria</taxon>
        <taxon>Rhodospirillales</taxon>
        <taxon>Magnetospirillaceae</taxon>
        <taxon>Paramagnetospirillum</taxon>
    </lineage>
</organism>
<reference evidence="1 2" key="1">
    <citation type="submission" date="2016-04" db="EMBL/GenBank/DDBJ databases">
        <title>Draft genome sequence of freshwater magnetotactic bacteria Magnetospirillum marisnigri SP-1 and Magnetospirillum moscoviense BB-1.</title>
        <authorList>
            <person name="Koziaeva V."/>
            <person name="Dziuba M.V."/>
            <person name="Ivanov T.M."/>
            <person name="Kuznetsov B."/>
            <person name="Grouzdev D.S."/>
        </authorList>
    </citation>
    <scope>NUCLEOTIDE SEQUENCE [LARGE SCALE GENOMIC DNA]</scope>
    <source>
        <strain evidence="1 2">SP-1</strain>
    </source>
</reference>
<name>A0A178MJM3_9PROT</name>
<comment type="caution">
    <text evidence="1">The sequence shown here is derived from an EMBL/GenBank/DDBJ whole genome shotgun (WGS) entry which is preliminary data.</text>
</comment>
<accession>A0A178MJM3</accession>
<sequence>MSHDIFTLTNACTTLIASRKNWEGVELAASNKRLYGILAECYDLYTTVTLTESGRKLLTQVAEELGISVERSTPAAIKMIKIVFGAEPRWRASNYGQVLRIAEAEKVKTTEFVSWLEKNGGVENVRRGTTPVPQATKDKQFADGLAKLNGQGEYATLEPTRTIASGSGLYLMLCTVEANGAIKVHRPVGNPNSDQIKAIVRAIGKENDNAKSLTDPDGIFPNQFSCMGEGAVDRKERFFNSEEGEMSYEDAVNKLIGGGAAADDAASREAA</sequence>